<organism evidence="10 11">
    <name type="scientific">Candidatus Photodesmus blepharonis</name>
    <dbReference type="NCBI Taxonomy" id="1179155"/>
    <lineage>
        <taxon>Bacteria</taxon>
        <taxon>Pseudomonadati</taxon>
        <taxon>Pseudomonadota</taxon>
        <taxon>Gammaproteobacteria</taxon>
        <taxon>Vibrionales</taxon>
        <taxon>Vibrionaceae</taxon>
        <taxon>Candidatus Photodesmus</taxon>
    </lineage>
</organism>
<evidence type="ECO:0000256" key="9">
    <source>
        <dbReference type="SAM" id="Phobius"/>
    </source>
</evidence>
<feature type="transmembrane region" description="Helical" evidence="9">
    <location>
        <begin position="15"/>
        <end position="32"/>
    </location>
</feature>
<evidence type="ECO:0000256" key="4">
    <source>
        <dbReference type="ARBA" id="ARBA00022475"/>
    </source>
</evidence>
<sequence length="458" mass="50241">MSLFSKILFHTKGNFLRSVITIAIPITLQSIMFSSRGLVDLLMIGKLGEVEIATIGVAARATFITTVVLIGVTTGGSLLTAQYWGAGDENGVRESTALTWLVSMLFAALIATFFILFPNQVMLLTTSSEKVKALGSQYLSVTAVNMFAIACIASMSVGLRTIHQPSISTFFSGIGILSNIFLNWIFILGNFGVQPMGVEGAAIATVFSGIIEVLTLYGYLYAKKHLLAFRVYDITQAIEWKKIIRFLKLSLPTTFNFFVWAAGLFAYHAIMGRSSIQGLIALSVMIPIESISLTLLIGMSNAAAVLVGNQLGAKNYDVIYYQALGLTALNLMLGIIVSITLYLLHIPILNLFSALTTETRALAEKFIIILSLGIVLRSIPMIVIIGILRAGGDVKFCLYQDLIVQWLVSIPLSAFSATVLNLPPEWIYLLFLTEEIIKWTGSLHRMKSKRWMQNLIEN</sequence>
<dbReference type="STRING" id="1179155.CF67_0167"/>
<gene>
    <name evidence="10" type="primary">norM</name>
    <name evidence="10" type="ORF">CF67_0167</name>
</gene>
<evidence type="ECO:0000256" key="2">
    <source>
        <dbReference type="ARBA" id="ARBA00013489"/>
    </source>
</evidence>
<keyword evidence="4" id="KW-1003">Cell membrane</keyword>
<comment type="caution">
    <text evidence="10">The sequence shown here is derived from an EMBL/GenBank/DDBJ whole genome shotgun (WGS) entry which is preliminary data.</text>
</comment>
<feature type="transmembrane region" description="Helical" evidence="9">
    <location>
        <begin position="276"/>
        <end position="307"/>
    </location>
</feature>
<evidence type="ECO:0000256" key="6">
    <source>
        <dbReference type="ARBA" id="ARBA00022989"/>
    </source>
</evidence>
<feature type="transmembrane region" description="Helical" evidence="9">
    <location>
        <begin position="170"/>
        <end position="189"/>
    </location>
</feature>
<proteinExistence type="predicted"/>
<comment type="subcellular location">
    <subcellularLocation>
        <location evidence="1">Cell inner membrane</location>
        <topology evidence="1">Multi-pass membrane protein</topology>
    </subcellularLocation>
</comment>
<dbReference type="EMBL" id="JGVK01000027">
    <property type="protein sequence ID" value="KEY91090.1"/>
    <property type="molecule type" value="Genomic_DNA"/>
</dbReference>
<name>A0A084CMR1_9GAMM</name>
<dbReference type="RefSeq" id="WP_034414441.1">
    <property type="nucleotide sequence ID" value="NZ_JGVK01000027.1"/>
</dbReference>
<dbReference type="GO" id="GO:0042910">
    <property type="term" value="F:xenobiotic transmembrane transporter activity"/>
    <property type="evidence" value="ECO:0007669"/>
    <property type="project" value="InterPro"/>
</dbReference>
<dbReference type="InterPro" id="IPR002528">
    <property type="entry name" value="MATE_fam"/>
</dbReference>
<dbReference type="InterPro" id="IPR048279">
    <property type="entry name" value="MdtK-like"/>
</dbReference>
<evidence type="ECO:0000313" key="11">
    <source>
        <dbReference type="Proteomes" id="UP000053784"/>
    </source>
</evidence>
<feature type="transmembrane region" description="Helical" evidence="9">
    <location>
        <begin position="366"/>
        <end position="390"/>
    </location>
</feature>
<dbReference type="Pfam" id="PF01554">
    <property type="entry name" value="MatE"/>
    <property type="match status" value="2"/>
</dbReference>
<keyword evidence="11" id="KW-1185">Reference proteome</keyword>
<keyword evidence="3" id="KW-0813">Transport</keyword>
<evidence type="ECO:0000256" key="1">
    <source>
        <dbReference type="ARBA" id="ARBA00004429"/>
    </source>
</evidence>
<keyword evidence="7 9" id="KW-0472">Membrane</keyword>
<dbReference type="PIRSF" id="PIRSF006603">
    <property type="entry name" value="DinF"/>
    <property type="match status" value="1"/>
</dbReference>
<feature type="transmembrane region" description="Helical" evidence="9">
    <location>
        <begin position="249"/>
        <end position="270"/>
    </location>
</feature>
<dbReference type="Proteomes" id="UP000053784">
    <property type="component" value="Unassembled WGS sequence"/>
</dbReference>
<protein>
    <recommendedName>
        <fullName evidence="2">Multidrug resistance protein NorM</fullName>
    </recommendedName>
    <alternativeName>
        <fullName evidence="8">Na(+)/drug antiporter</fullName>
    </alternativeName>
</protein>
<evidence type="ECO:0000256" key="5">
    <source>
        <dbReference type="ARBA" id="ARBA00022692"/>
    </source>
</evidence>
<feature type="transmembrane region" description="Helical" evidence="9">
    <location>
        <begin position="201"/>
        <end position="222"/>
    </location>
</feature>
<accession>A0A084CMR1</accession>
<dbReference type="GO" id="GO:0005886">
    <property type="term" value="C:plasma membrane"/>
    <property type="evidence" value="ECO:0007669"/>
    <property type="project" value="UniProtKB-SubCell"/>
</dbReference>
<dbReference type="GO" id="GO:0015297">
    <property type="term" value="F:antiporter activity"/>
    <property type="evidence" value="ECO:0007669"/>
    <property type="project" value="InterPro"/>
</dbReference>
<reference evidence="10 11" key="1">
    <citation type="submission" date="2014-03" db="EMBL/GenBank/DDBJ databases">
        <title>Selection and divergence in the genomes of co-occurring obligate luminous symbionts with specific hosts.</title>
        <authorList>
            <person name="Hendry T.A."/>
            <person name="de Wet J.R."/>
            <person name="Dunlap P.V."/>
        </authorList>
    </citation>
    <scope>NUCLEOTIDE SEQUENCE [LARGE SCALE GENOMIC DNA]</scope>
    <source>
        <strain evidence="10 11">Ppalp.1</strain>
    </source>
</reference>
<evidence type="ECO:0000256" key="3">
    <source>
        <dbReference type="ARBA" id="ARBA00022448"/>
    </source>
</evidence>
<feature type="transmembrane region" description="Helical" evidence="9">
    <location>
        <begin position="52"/>
        <end position="85"/>
    </location>
</feature>
<feature type="transmembrane region" description="Helical" evidence="9">
    <location>
        <begin position="97"/>
        <end position="117"/>
    </location>
</feature>
<evidence type="ECO:0000256" key="7">
    <source>
        <dbReference type="ARBA" id="ARBA00023136"/>
    </source>
</evidence>
<evidence type="ECO:0000313" key="10">
    <source>
        <dbReference type="EMBL" id="KEY91090.1"/>
    </source>
</evidence>
<dbReference type="eggNOG" id="COG0534">
    <property type="taxonomic scope" value="Bacteria"/>
</dbReference>
<dbReference type="NCBIfam" id="TIGR00797">
    <property type="entry name" value="matE"/>
    <property type="match status" value="1"/>
</dbReference>
<dbReference type="PANTHER" id="PTHR42925">
    <property type="entry name" value="MULTIDRUG AND TOXIN EFFLUX PROTEIN MATE FAMILY"/>
    <property type="match status" value="1"/>
</dbReference>
<dbReference type="OrthoDB" id="9780160at2"/>
<feature type="transmembrane region" description="Helical" evidence="9">
    <location>
        <begin position="319"/>
        <end position="346"/>
    </location>
</feature>
<dbReference type="PANTHER" id="PTHR42925:SF2">
    <property type="entry name" value="NA+ DRIVEN MULTIDRUG EFFLUX PUMP"/>
    <property type="match status" value="1"/>
</dbReference>
<keyword evidence="6 9" id="KW-1133">Transmembrane helix</keyword>
<evidence type="ECO:0000256" key="8">
    <source>
        <dbReference type="ARBA" id="ARBA00030855"/>
    </source>
</evidence>
<dbReference type="InterPro" id="IPR047135">
    <property type="entry name" value="YsiQ"/>
</dbReference>
<feature type="transmembrane region" description="Helical" evidence="9">
    <location>
        <begin position="137"/>
        <end position="158"/>
    </location>
</feature>
<dbReference type="AlphaFoldDB" id="A0A084CMR1"/>
<keyword evidence="5 9" id="KW-0812">Transmembrane</keyword>